<dbReference type="PANTHER" id="PTHR19288:SF25">
    <property type="entry name" value="PHOSPHATIDYLGLYCEROPHOSPHATASE GEP4, MITOCHONDRIAL"/>
    <property type="match status" value="1"/>
</dbReference>
<comment type="caution">
    <text evidence="1">The sequence shown here is derived from an EMBL/GenBank/DDBJ whole genome shotgun (WGS) entry which is preliminary data.</text>
</comment>
<keyword evidence="1" id="KW-0378">Hydrolase</keyword>
<gene>
    <name evidence="1" type="ORF">EU93_1477</name>
</gene>
<reference evidence="2" key="1">
    <citation type="journal article" date="2014" name="Sci. Data">
        <title>Genomes of diverse isolates of the marine cyanobacterium Prochlorococcus.</title>
        <authorList>
            <person name="Biller S."/>
            <person name="Berube P."/>
            <person name="Thompson J."/>
            <person name="Kelly L."/>
            <person name="Roggensack S."/>
            <person name="Awad L."/>
            <person name="Roache-Johnson K."/>
            <person name="Ding H."/>
            <person name="Giovannoni S.J."/>
            <person name="Moore L.R."/>
            <person name="Chisholm S.W."/>
        </authorList>
    </citation>
    <scope>NUCLEOTIDE SEQUENCE [LARGE SCALE GENOMIC DNA]</scope>
</reference>
<dbReference type="OrthoDB" id="9787572at2"/>
<dbReference type="EMBL" id="JNAJ01000017">
    <property type="protein sequence ID" value="KGF90308.1"/>
    <property type="molecule type" value="Genomic_DNA"/>
</dbReference>
<dbReference type="InterPro" id="IPR010021">
    <property type="entry name" value="PGPP1/Gep4"/>
</dbReference>
<sequence>MNSLIRITWESNLPIYEISQSELQKKGIQCLLIDIDGTLVSRKSTKIANAVKKWISESKKYFSLYLISNNPSKKRIAKIAKELKLKYKYNASKPRKNVTLSAIKEVGFESKNIAIIGDRIFTDIIVGNRCNIKTILVKRLNRDGFPIKFNLTLKIEKLISFFIK</sequence>
<dbReference type="InterPro" id="IPR006549">
    <property type="entry name" value="HAD-SF_hydro_IIIA"/>
</dbReference>
<protein>
    <submittedName>
        <fullName evidence="1">Hydrolase</fullName>
    </submittedName>
</protein>
<dbReference type="SUPFAM" id="SSF56784">
    <property type="entry name" value="HAD-like"/>
    <property type="match status" value="1"/>
</dbReference>
<proteinExistence type="predicted"/>
<dbReference type="NCBIfam" id="TIGR01668">
    <property type="entry name" value="YqeG_hyp_ppase"/>
    <property type="match status" value="1"/>
</dbReference>
<dbReference type="Pfam" id="PF13242">
    <property type="entry name" value="Hydrolase_like"/>
    <property type="match status" value="1"/>
</dbReference>
<evidence type="ECO:0000313" key="1">
    <source>
        <dbReference type="EMBL" id="KGF90308.1"/>
    </source>
</evidence>
<dbReference type="PANTHER" id="PTHR19288">
    <property type="entry name" value="4-NITROPHENYLPHOSPHATASE-RELATED"/>
    <property type="match status" value="1"/>
</dbReference>
<dbReference type="GO" id="GO:0008962">
    <property type="term" value="F:phosphatidylglycerophosphatase activity"/>
    <property type="evidence" value="ECO:0007669"/>
    <property type="project" value="InterPro"/>
</dbReference>
<dbReference type="InterPro" id="IPR036412">
    <property type="entry name" value="HAD-like_sf"/>
</dbReference>
<accession>A0A0A1ZQ34</accession>
<name>A0A0A1ZQ34_PROMR</name>
<dbReference type="AlphaFoldDB" id="A0A0A1ZQ34"/>
<dbReference type="Gene3D" id="3.40.50.1000">
    <property type="entry name" value="HAD superfamily/HAD-like"/>
    <property type="match status" value="1"/>
</dbReference>
<dbReference type="InterPro" id="IPR023214">
    <property type="entry name" value="HAD_sf"/>
</dbReference>
<evidence type="ECO:0000313" key="2">
    <source>
        <dbReference type="Proteomes" id="UP000030491"/>
    </source>
</evidence>
<dbReference type="RefSeq" id="WP_032514277.1">
    <property type="nucleotide sequence ID" value="NZ_JNAJ01000017.1"/>
</dbReference>
<dbReference type="GO" id="GO:0005737">
    <property type="term" value="C:cytoplasm"/>
    <property type="evidence" value="ECO:0007669"/>
    <property type="project" value="TreeGrafter"/>
</dbReference>
<dbReference type="NCBIfam" id="TIGR01662">
    <property type="entry name" value="HAD-SF-IIIA"/>
    <property type="match status" value="1"/>
</dbReference>
<organism evidence="1 2">
    <name type="scientific">Prochlorococcus marinus str. MIT 9116</name>
    <dbReference type="NCBI Taxonomy" id="167544"/>
    <lineage>
        <taxon>Bacteria</taxon>
        <taxon>Bacillati</taxon>
        <taxon>Cyanobacteriota</taxon>
        <taxon>Cyanophyceae</taxon>
        <taxon>Synechococcales</taxon>
        <taxon>Prochlorococcaceae</taxon>
        <taxon>Prochlorococcus</taxon>
    </lineage>
</organism>
<dbReference type="Proteomes" id="UP000030491">
    <property type="component" value="Unassembled WGS sequence"/>
</dbReference>